<dbReference type="Pfam" id="PF02447">
    <property type="entry name" value="GntP_permease"/>
    <property type="match status" value="1"/>
</dbReference>
<dbReference type="InterPro" id="IPR003474">
    <property type="entry name" value="Glcn_transporter"/>
</dbReference>
<keyword evidence="1" id="KW-1133">Transmembrane helix</keyword>
<feature type="transmembrane region" description="Helical" evidence="1">
    <location>
        <begin position="108"/>
        <end position="130"/>
    </location>
</feature>
<keyword evidence="1" id="KW-0472">Membrane</keyword>
<organism evidence="2 3">
    <name type="scientific">Bilophila wadsworthia (strain 3_1_6)</name>
    <dbReference type="NCBI Taxonomy" id="563192"/>
    <lineage>
        <taxon>Bacteria</taxon>
        <taxon>Pseudomonadati</taxon>
        <taxon>Thermodesulfobacteriota</taxon>
        <taxon>Desulfovibrionia</taxon>
        <taxon>Desulfovibrionales</taxon>
        <taxon>Desulfovibrionaceae</taxon>
        <taxon>Bilophila</taxon>
    </lineage>
</organism>
<keyword evidence="3" id="KW-1185">Reference proteome</keyword>
<reference evidence="2 3" key="1">
    <citation type="submission" date="2010-10" db="EMBL/GenBank/DDBJ databases">
        <authorList>
            <consortium name="The Broad Institute Genome Sequencing Platform"/>
            <person name="Ward D."/>
            <person name="Earl A."/>
            <person name="Feldgarden M."/>
            <person name="Young S.K."/>
            <person name="Gargeya S."/>
            <person name="Zeng Q."/>
            <person name="Alvarado L."/>
            <person name="Berlin A."/>
            <person name="Bochicchio J."/>
            <person name="Chapman S.B."/>
            <person name="Chen Z."/>
            <person name="Freedman E."/>
            <person name="Gellesch M."/>
            <person name="Goldberg J."/>
            <person name="Griggs A."/>
            <person name="Gujja S."/>
            <person name="Heilman E."/>
            <person name="Heiman D."/>
            <person name="Howarth C."/>
            <person name="Mehta T."/>
            <person name="Neiman D."/>
            <person name="Pearson M."/>
            <person name="Roberts A."/>
            <person name="Saif S."/>
            <person name="Shea T."/>
            <person name="Shenoy N."/>
            <person name="Sisk P."/>
            <person name="Stolte C."/>
            <person name="Sykes S."/>
            <person name="White J."/>
            <person name="Yandava C."/>
            <person name="Allen-Vercoe E."/>
            <person name="Sibley C."/>
            <person name="Ambrose C.E."/>
            <person name="Strauss J."/>
            <person name="Daigneault M."/>
            <person name="Haas B."/>
            <person name="Nusbaum C."/>
            <person name="Birren B."/>
        </authorList>
    </citation>
    <scope>NUCLEOTIDE SEQUENCE [LARGE SCALE GENOMIC DNA]</scope>
    <source>
        <strain evidence="2 3">3_1_6</strain>
    </source>
</reference>
<feature type="transmembrane region" description="Helical" evidence="1">
    <location>
        <begin position="356"/>
        <end position="375"/>
    </location>
</feature>
<sequence length="452" mass="46865">MDGNLSLILAFLVSISVVLALVIKFKLHPFLSLFIGCLLMGVCSGLDPMAIIKTSCKGFGDTMGDIGIIILLGVAMGQILHESGCTREIANTMLRLCGREKSALALNLTGYIISIPVFFDAAFVILIGLIREMAREGKLALNTLVTALVVGLTCTHALVIPTPGPVAVAGNMGADIGWFIVYGVLIALPASLIGGVLYGKFLGRKSPIFLTDEEPDAALVEQALAKSDHPSGALGIAIIFLPIMLIFFANILNAFLDPASSASRVVSFFGNTNIVLLITVFVAYFSLREHLPEPFDTVVSRGAESVGSILAIIGAGGAFGAVIGASGISTAIVDVMQSWSIPVILLGFLMSQCLRIGLGSITVSIVTASAVLAPVASQLGASPVLVGLAICCGGIGLGLPNDSGFWTICKMSGLSTKQAFLVYPIPTLISGLVGLAVLLILNMFASSLPGLM</sequence>
<dbReference type="NCBIfam" id="TIGR00791">
    <property type="entry name" value="gntP"/>
    <property type="match status" value="1"/>
</dbReference>
<feature type="transmembrane region" description="Helical" evidence="1">
    <location>
        <begin position="139"/>
        <end position="159"/>
    </location>
</feature>
<dbReference type="PANTHER" id="PTHR30354">
    <property type="entry name" value="GNT FAMILY GLUCONATE TRANSPORTER"/>
    <property type="match status" value="1"/>
</dbReference>
<name>E5Y6R9_BILW3</name>
<feature type="transmembrane region" description="Helical" evidence="1">
    <location>
        <begin position="179"/>
        <end position="199"/>
    </location>
</feature>
<dbReference type="eggNOG" id="COG2610">
    <property type="taxonomic scope" value="Bacteria"/>
</dbReference>
<proteinExistence type="predicted"/>
<feature type="transmembrane region" description="Helical" evidence="1">
    <location>
        <begin position="63"/>
        <end position="81"/>
    </location>
</feature>
<evidence type="ECO:0000313" key="3">
    <source>
        <dbReference type="Proteomes" id="UP000006034"/>
    </source>
</evidence>
<feature type="transmembrane region" description="Helical" evidence="1">
    <location>
        <begin position="308"/>
        <end position="325"/>
    </location>
</feature>
<dbReference type="EMBL" id="ADCP02000001">
    <property type="protein sequence ID" value="EFV44305.1"/>
    <property type="molecule type" value="Genomic_DNA"/>
</dbReference>
<dbReference type="STRING" id="563192.HMPREF0179_01882"/>
<evidence type="ECO:0000256" key="1">
    <source>
        <dbReference type="SAM" id="Phobius"/>
    </source>
</evidence>
<dbReference type="PANTHER" id="PTHR30354:SF11">
    <property type="entry name" value="PERMEASE"/>
    <property type="match status" value="1"/>
</dbReference>
<dbReference type="HOGENOM" id="CLU_027949_0_2_7"/>
<dbReference type="AlphaFoldDB" id="E5Y6R9"/>
<reference evidence="2 3" key="2">
    <citation type="submission" date="2013-04" db="EMBL/GenBank/DDBJ databases">
        <title>The Genome Sequence of Bilophila wadsworthia 3_1_6.</title>
        <authorList>
            <consortium name="The Broad Institute Genomics Platform"/>
            <person name="Earl A."/>
            <person name="Ward D."/>
            <person name="Feldgarden M."/>
            <person name="Gevers D."/>
            <person name="Sibley C."/>
            <person name="Strauss J."/>
            <person name="Allen-Vercoe E."/>
            <person name="Walker B."/>
            <person name="Young S."/>
            <person name="Zeng Q."/>
            <person name="Gargeya S."/>
            <person name="Fitzgerald M."/>
            <person name="Haas B."/>
            <person name="Abouelleil A."/>
            <person name="Allen A.W."/>
            <person name="Alvarado L."/>
            <person name="Arachchi H.M."/>
            <person name="Berlin A.M."/>
            <person name="Chapman S.B."/>
            <person name="Gainer-Dewar J."/>
            <person name="Goldberg J."/>
            <person name="Griggs A."/>
            <person name="Gujja S."/>
            <person name="Hansen M."/>
            <person name="Howarth C."/>
            <person name="Imamovic A."/>
            <person name="Ireland A."/>
            <person name="Larimer J."/>
            <person name="McCowan C."/>
            <person name="Murphy C."/>
            <person name="Pearson M."/>
            <person name="Poon T.W."/>
            <person name="Priest M."/>
            <person name="Roberts A."/>
            <person name="Saif S."/>
            <person name="Shea T."/>
            <person name="Sisk P."/>
            <person name="Sykes S."/>
            <person name="Wortman J."/>
            <person name="Nusbaum C."/>
            <person name="Birren B."/>
        </authorList>
    </citation>
    <scope>NUCLEOTIDE SEQUENCE [LARGE SCALE GENOMIC DNA]</scope>
    <source>
        <strain evidence="2 3">3_1_6</strain>
    </source>
</reference>
<feature type="transmembrane region" description="Helical" evidence="1">
    <location>
        <begin position="268"/>
        <end position="287"/>
    </location>
</feature>
<comment type="caution">
    <text evidence="2">The sequence shown here is derived from an EMBL/GenBank/DDBJ whole genome shotgun (WGS) entry which is preliminary data.</text>
</comment>
<dbReference type="GO" id="GO:0005886">
    <property type="term" value="C:plasma membrane"/>
    <property type="evidence" value="ECO:0007669"/>
    <property type="project" value="TreeGrafter"/>
</dbReference>
<gene>
    <name evidence="2" type="ORF">HMPREF0179_01882</name>
</gene>
<evidence type="ECO:0000313" key="2">
    <source>
        <dbReference type="EMBL" id="EFV44305.1"/>
    </source>
</evidence>
<dbReference type="GO" id="GO:0015128">
    <property type="term" value="F:gluconate transmembrane transporter activity"/>
    <property type="evidence" value="ECO:0007669"/>
    <property type="project" value="InterPro"/>
</dbReference>
<dbReference type="RefSeq" id="WP_005027559.1">
    <property type="nucleotide sequence ID" value="NZ_KE150238.1"/>
</dbReference>
<feature type="transmembrane region" description="Helical" evidence="1">
    <location>
        <begin position="233"/>
        <end position="256"/>
    </location>
</feature>
<feature type="transmembrane region" description="Helical" evidence="1">
    <location>
        <begin position="381"/>
        <end position="399"/>
    </location>
</feature>
<feature type="transmembrane region" description="Helical" evidence="1">
    <location>
        <begin position="30"/>
        <end position="51"/>
    </location>
</feature>
<dbReference type="GeneID" id="78084151"/>
<accession>E5Y6R9</accession>
<feature type="transmembrane region" description="Helical" evidence="1">
    <location>
        <begin position="420"/>
        <end position="445"/>
    </location>
</feature>
<protein>
    <submittedName>
        <fullName evidence="2">Gluconate:H+ symporter (GntP) family transporter</fullName>
    </submittedName>
</protein>
<keyword evidence="1" id="KW-0812">Transmembrane</keyword>
<dbReference type="Proteomes" id="UP000006034">
    <property type="component" value="Unassembled WGS sequence"/>
</dbReference>
<dbReference type="OrthoDB" id="9787129at2"/>